<dbReference type="OrthoDB" id="259687at2"/>
<feature type="transmembrane region" description="Helical" evidence="5">
    <location>
        <begin position="161"/>
        <end position="183"/>
    </location>
</feature>
<feature type="transmembrane region" description="Helical" evidence="5">
    <location>
        <begin position="366"/>
        <end position="384"/>
    </location>
</feature>
<keyword evidence="3 5" id="KW-1133">Transmembrane helix</keyword>
<evidence type="ECO:0000256" key="2">
    <source>
        <dbReference type="ARBA" id="ARBA00022692"/>
    </source>
</evidence>
<evidence type="ECO:0000259" key="6">
    <source>
        <dbReference type="Pfam" id="PF00324"/>
    </source>
</evidence>
<feature type="transmembrane region" description="Helical" evidence="5">
    <location>
        <begin position="417"/>
        <end position="435"/>
    </location>
</feature>
<feature type="transmembrane region" description="Helical" evidence="5">
    <location>
        <begin position="203"/>
        <end position="221"/>
    </location>
</feature>
<keyword evidence="2 5" id="KW-0812">Transmembrane</keyword>
<feature type="transmembrane region" description="Helical" evidence="5">
    <location>
        <begin position="134"/>
        <end position="154"/>
    </location>
</feature>
<accession>A0A2G1WAQ5</accession>
<feature type="domain" description="Amino acid permease/ SLC12A" evidence="6">
    <location>
        <begin position="24"/>
        <end position="413"/>
    </location>
</feature>
<proteinExistence type="predicted"/>
<feature type="transmembrane region" description="Helical" evidence="5">
    <location>
        <begin position="241"/>
        <end position="264"/>
    </location>
</feature>
<dbReference type="Proteomes" id="UP000225740">
    <property type="component" value="Unassembled WGS sequence"/>
</dbReference>
<feature type="transmembrane region" description="Helical" evidence="5">
    <location>
        <begin position="20"/>
        <end position="48"/>
    </location>
</feature>
<feature type="transmembrane region" description="Helical" evidence="5">
    <location>
        <begin position="295"/>
        <end position="320"/>
    </location>
</feature>
<dbReference type="InterPro" id="IPR050367">
    <property type="entry name" value="APC_superfamily"/>
</dbReference>
<feature type="transmembrane region" description="Helical" evidence="5">
    <location>
        <begin position="98"/>
        <end position="122"/>
    </location>
</feature>
<protein>
    <submittedName>
        <fullName evidence="7">Amino acid permease</fullName>
    </submittedName>
</protein>
<reference evidence="7 8" key="1">
    <citation type="submission" date="2017-06" db="EMBL/GenBank/DDBJ databases">
        <title>Description of Rhodopirellula bahusiensis sp. nov.</title>
        <authorList>
            <person name="Kizina J."/>
            <person name="Harder J."/>
        </authorList>
    </citation>
    <scope>NUCLEOTIDE SEQUENCE [LARGE SCALE GENOMIC DNA]</scope>
    <source>
        <strain evidence="7 8">SWK21</strain>
    </source>
</reference>
<dbReference type="GO" id="GO:0055085">
    <property type="term" value="P:transmembrane transport"/>
    <property type="evidence" value="ECO:0007669"/>
    <property type="project" value="InterPro"/>
</dbReference>
<evidence type="ECO:0000313" key="8">
    <source>
        <dbReference type="Proteomes" id="UP000225740"/>
    </source>
</evidence>
<sequence length="440" mass="46085">MPTDSQPARNQSQGQLRRDVGLFGAMMMGLGSIVGTGVFVSIGIAAGITGPSVVFAILIAAIVATFNGLSSAQLAAAHPVSGGTYEYGYRWLTPSMGFTAGWMFLCAKSASAATAALGFAGYALQLFQVGQTDWTVPLAMGAVLVTTLLLLGGIRRSNWTNIAIVSTTLIALVAFVLAGLPVALESGRVNMTPLFASDQSTTAASQFLEACALMFVAYTGYGRIATLGEEVHNPRRTIPRAIIATLLVSSLLYAIVGGVAVAAAGTDILSGTTNRTTAPLQIVANQLKSPLIAKLVAVGAVTAMLGVLLNLILGLSRVVFAMGRRGDLPSKLSAVSTRSATPYVAVLAVGIGVATITLIGDVRTTWSFSAFTVLVYYAFTNFAATRLTSEERLFSPIVPWLGLASCLGLAFWVQPQIWIIGLALIVVGLMLQRLMQWCNR</sequence>
<keyword evidence="4 5" id="KW-0472">Membrane</keyword>
<evidence type="ECO:0000313" key="7">
    <source>
        <dbReference type="EMBL" id="PHQ36125.1"/>
    </source>
</evidence>
<dbReference type="Gene3D" id="1.20.1740.10">
    <property type="entry name" value="Amino acid/polyamine transporter I"/>
    <property type="match status" value="1"/>
</dbReference>
<feature type="transmembrane region" description="Helical" evidence="5">
    <location>
        <begin position="54"/>
        <end position="77"/>
    </location>
</feature>
<evidence type="ECO:0000256" key="1">
    <source>
        <dbReference type="ARBA" id="ARBA00004141"/>
    </source>
</evidence>
<dbReference type="PANTHER" id="PTHR42770:SF7">
    <property type="entry name" value="MEMBRANE PROTEIN"/>
    <property type="match status" value="1"/>
</dbReference>
<dbReference type="GeneID" id="90607668"/>
<dbReference type="PIRSF" id="PIRSF006060">
    <property type="entry name" value="AA_transporter"/>
    <property type="match status" value="1"/>
</dbReference>
<gene>
    <name evidence="7" type="ORF">CEE69_05440</name>
</gene>
<evidence type="ECO:0000256" key="5">
    <source>
        <dbReference type="SAM" id="Phobius"/>
    </source>
</evidence>
<dbReference type="Pfam" id="PF00324">
    <property type="entry name" value="AA_permease"/>
    <property type="match status" value="1"/>
</dbReference>
<dbReference type="EMBL" id="NIZW01000003">
    <property type="protein sequence ID" value="PHQ36125.1"/>
    <property type="molecule type" value="Genomic_DNA"/>
</dbReference>
<dbReference type="PANTHER" id="PTHR42770">
    <property type="entry name" value="AMINO ACID TRANSPORTER-RELATED"/>
    <property type="match status" value="1"/>
</dbReference>
<evidence type="ECO:0000256" key="3">
    <source>
        <dbReference type="ARBA" id="ARBA00022989"/>
    </source>
</evidence>
<keyword evidence="8" id="KW-1185">Reference proteome</keyword>
<comment type="subcellular location">
    <subcellularLocation>
        <location evidence="1">Membrane</location>
        <topology evidence="1">Multi-pass membrane protein</topology>
    </subcellularLocation>
</comment>
<name>A0A2G1WAQ5_9BACT</name>
<feature type="transmembrane region" description="Helical" evidence="5">
    <location>
        <begin position="340"/>
        <end position="360"/>
    </location>
</feature>
<evidence type="ECO:0000256" key="4">
    <source>
        <dbReference type="ARBA" id="ARBA00023136"/>
    </source>
</evidence>
<organism evidence="7 8">
    <name type="scientific">Rhodopirellula bahusiensis</name>
    <dbReference type="NCBI Taxonomy" id="2014065"/>
    <lineage>
        <taxon>Bacteria</taxon>
        <taxon>Pseudomonadati</taxon>
        <taxon>Planctomycetota</taxon>
        <taxon>Planctomycetia</taxon>
        <taxon>Pirellulales</taxon>
        <taxon>Pirellulaceae</taxon>
        <taxon>Rhodopirellula</taxon>
    </lineage>
</organism>
<comment type="caution">
    <text evidence="7">The sequence shown here is derived from an EMBL/GenBank/DDBJ whole genome shotgun (WGS) entry which is preliminary data.</text>
</comment>
<dbReference type="AlphaFoldDB" id="A0A2G1WAQ5"/>
<feature type="transmembrane region" description="Helical" evidence="5">
    <location>
        <begin position="393"/>
        <end position="411"/>
    </location>
</feature>
<dbReference type="RefSeq" id="WP_099259756.1">
    <property type="nucleotide sequence ID" value="NZ_NIZW01000003.1"/>
</dbReference>
<dbReference type="GO" id="GO:0016020">
    <property type="term" value="C:membrane"/>
    <property type="evidence" value="ECO:0007669"/>
    <property type="project" value="UniProtKB-SubCell"/>
</dbReference>
<dbReference type="InterPro" id="IPR004841">
    <property type="entry name" value="AA-permease/SLC12A_dom"/>
</dbReference>